<gene>
    <name evidence="2" type="primary">LY6G6F</name>
</gene>
<keyword evidence="1" id="KW-1185">Reference proteome</keyword>
<dbReference type="Proteomes" id="UP001732780">
    <property type="component" value="Chromosome 20"/>
</dbReference>
<sequence length="308" mass="33801">MAVLFLPLLCLCGLPKAVADNIQAIYVALGETLELPCPSPPTLHGDEILSWFRSPATVSSTVLVAQVQMVRPTPYSGKLQREPQLKLLGNYSLWLEGSKEGDAGRYWCAVLGQHNKYQNWRVYDVSVLRGSQFSARAADGSPCSVLLCSVVPARRLDSVTWLEGKGTVRGHVQSFWGDGAALLLVCPGEGLPEPRRRRPRIIRCLMPQNKGISFNLAASTDASPALCAPSTDWGVPWILMLLLAVGQGIIILVLSIMLWRWRVQGSQGRGEEGVRNTILSYLTSLPHPLWLLLPRCLNSSIQTRDPGL</sequence>
<organism evidence="1 2">
    <name type="scientific">Camelus bactrianus</name>
    <name type="common">Bactrian camel</name>
    <dbReference type="NCBI Taxonomy" id="9837"/>
    <lineage>
        <taxon>Eukaryota</taxon>
        <taxon>Metazoa</taxon>
        <taxon>Chordata</taxon>
        <taxon>Craniata</taxon>
        <taxon>Vertebrata</taxon>
        <taxon>Euteleostomi</taxon>
        <taxon>Mammalia</taxon>
        <taxon>Eutheria</taxon>
        <taxon>Laurasiatheria</taxon>
        <taxon>Artiodactyla</taxon>
        <taxon>Tylopoda</taxon>
        <taxon>Camelidae</taxon>
        <taxon>Camelus</taxon>
    </lineage>
</organism>
<name>A0AC58P361_CAMBA</name>
<proteinExistence type="predicted"/>
<evidence type="ECO:0000313" key="2">
    <source>
        <dbReference type="RefSeq" id="XP_074204470.1"/>
    </source>
</evidence>
<dbReference type="RefSeq" id="XP_074204470.1">
    <property type="nucleotide sequence ID" value="XM_074348369.1"/>
</dbReference>
<evidence type="ECO:0000313" key="1">
    <source>
        <dbReference type="Proteomes" id="UP001732780"/>
    </source>
</evidence>
<protein>
    <submittedName>
        <fullName evidence="2">Lymphocyte antigen 6 complex locus protein G6f isoform X1</fullName>
    </submittedName>
</protein>
<accession>A0AC58P361</accession>
<reference evidence="2" key="1">
    <citation type="submission" date="2025-08" db="UniProtKB">
        <authorList>
            <consortium name="RefSeq"/>
        </authorList>
    </citation>
    <scope>IDENTIFICATION</scope>
    <source>
        <tissue evidence="2">Blood</tissue>
    </source>
</reference>